<name>A0ABY5SI74_9BACL</name>
<accession>A0ABY5SI74</accession>
<dbReference type="InterPro" id="IPR019615">
    <property type="entry name" value="DUF2487"/>
</dbReference>
<gene>
    <name evidence="1" type="ORF">L1F29_11575</name>
</gene>
<dbReference type="EMBL" id="CP091430">
    <property type="protein sequence ID" value="UVI32412.1"/>
    <property type="molecule type" value="Genomic_DNA"/>
</dbReference>
<evidence type="ECO:0000313" key="2">
    <source>
        <dbReference type="Proteomes" id="UP001057877"/>
    </source>
</evidence>
<reference evidence="1" key="1">
    <citation type="submission" date="2022-01" db="EMBL/GenBank/DDBJ databases">
        <title>Paenibacillus spongiae sp. nov., isolated from marine sponge.</title>
        <authorList>
            <person name="Li Z."/>
            <person name="Zhang M."/>
        </authorList>
    </citation>
    <scope>NUCLEOTIDE SEQUENCE</scope>
    <source>
        <strain evidence="1">PHS-Z3</strain>
    </source>
</reference>
<dbReference type="Pfam" id="PF10673">
    <property type="entry name" value="DUF2487"/>
    <property type="match status" value="1"/>
</dbReference>
<dbReference type="Proteomes" id="UP001057877">
    <property type="component" value="Chromosome"/>
</dbReference>
<evidence type="ECO:0000313" key="1">
    <source>
        <dbReference type="EMBL" id="UVI32412.1"/>
    </source>
</evidence>
<dbReference type="RefSeq" id="WP_258388467.1">
    <property type="nucleotide sequence ID" value="NZ_CP091430.1"/>
</dbReference>
<keyword evidence="2" id="KW-1185">Reference proteome</keyword>
<sequence>MKFSELTPEQWAELQPYLDTAVLPVTGLTGDEMPYQATESLERLRDVLYPIESQFKGRIVTYPVCQYGLLTDQAGGQVENICAKLKQRGFRYVIVAAAFPVETNSRLIPSADLLIGTDTDGTPPSAAAVSEEIRKIWLGQ</sequence>
<proteinExistence type="predicted"/>
<protein>
    <submittedName>
        <fullName evidence="1">YpiF family protein</fullName>
    </submittedName>
</protein>
<organism evidence="1 2">
    <name type="scientific">Paenibacillus spongiae</name>
    <dbReference type="NCBI Taxonomy" id="2909671"/>
    <lineage>
        <taxon>Bacteria</taxon>
        <taxon>Bacillati</taxon>
        <taxon>Bacillota</taxon>
        <taxon>Bacilli</taxon>
        <taxon>Bacillales</taxon>
        <taxon>Paenibacillaceae</taxon>
        <taxon>Paenibacillus</taxon>
    </lineage>
</organism>